<protein>
    <submittedName>
        <fullName evidence="2">Uncharacterized protein</fullName>
    </submittedName>
</protein>
<proteinExistence type="predicted"/>
<feature type="chain" id="PRO_5040460320" evidence="1">
    <location>
        <begin position="18"/>
        <end position="127"/>
    </location>
</feature>
<feature type="signal peptide" evidence="1">
    <location>
        <begin position="1"/>
        <end position="17"/>
    </location>
</feature>
<dbReference type="InterPro" id="IPR006170">
    <property type="entry name" value="PBP/GOBP"/>
</dbReference>
<dbReference type="Pfam" id="PF01395">
    <property type="entry name" value="PBP_GOBP"/>
    <property type="match status" value="1"/>
</dbReference>
<dbReference type="GO" id="GO:0005549">
    <property type="term" value="F:odorant binding"/>
    <property type="evidence" value="ECO:0007669"/>
    <property type="project" value="InterPro"/>
</dbReference>
<keyword evidence="1" id="KW-0732">Signal</keyword>
<dbReference type="Proteomes" id="UP001153709">
    <property type="component" value="Chromosome 7"/>
</dbReference>
<evidence type="ECO:0000256" key="1">
    <source>
        <dbReference type="SAM" id="SignalP"/>
    </source>
</evidence>
<sequence length="127" mass="14693">MYSIIVLLVLSGAIVNAKPSLKETDPAVKESLVKCNKEYNYTLQDFYDTIKKSQPDSRTKEFCYCFYRSLELINDKGMINMNKATDYIRHEYGNKAEDIIKNCLNQKDTPVETSFAVRLCIYKIVNI</sequence>
<gene>
    <name evidence="2" type="ORF">DIABBA_LOCUS10817</name>
</gene>
<dbReference type="OrthoDB" id="6705037at2759"/>
<dbReference type="Gene3D" id="1.10.238.20">
    <property type="entry name" value="Pheromone/general odorant binding protein domain"/>
    <property type="match status" value="1"/>
</dbReference>
<evidence type="ECO:0000313" key="2">
    <source>
        <dbReference type="EMBL" id="CAG9837866.1"/>
    </source>
</evidence>
<dbReference type="InterPro" id="IPR036728">
    <property type="entry name" value="PBP_GOBP_sf"/>
</dbReference>
<dbReference type="CDD" id="cd23992">
    <property type="entry name" value="PBP_GOBP"/>
    <property type="match status" value="1"/>
</dbReference>
<dbReference type="EMBL" id="OU898282">
    <property type="protein sequence ID" value="CAG9837866.1"/>
    <property type="molecule type" value="Genomic_DNA"/>
</dbReference>
<dbReference type="SUPFAM" id="SSF47565">
    <property type="entry name" value="Insect pheromone/odorant-binding proteins"/>
    <property type="match status" value="1"/>
</dbReference>
<name>A0A9N9T6E5_DIABA</name>
<dbReference type="AlphaFoldDB" id="A0A9N9T6E5"/>
<accession>A0A9N9T6E5</accession>
<reference evidence="2" key="1">
    <citation type="submission" date="2022-01" db="EMBL/GenBank/DDBJ databases">
        <authorList>
            <person name="King R."/>
        </authorList>
    </citation>
    <scope>NUCLEOTIDE SEQUENCE</scope>
</reference>
<organism evidence="2 3">
    <name type="scientific">Diabrotica balteata</name>
    <name type="common">Banded cucumber beetle</name>
    <dbReference type="NCBI Taxonomy" id="107213"/>
    <lineage>
        <taxon>Eukaryota</taxon>
        <taxon>Metazoa</taxon>
        <taxon>Ecdysozoa</taxon>
        <taxon>Arthropoda</taxon>
        <taxon>Hexapoda</taxon>
        <taxon>Insecta</taxon>
        <taxon>Pterygota</taxon>
        <taxon>Neoptera</taxon>
        <taxon>Endopterygota</taxon>
        <taxon>Coleoptera</taxon>
        <taxon>Polyphaga</taxon>
        <taxon>Cucujiformia</taxon>
        <taxon>Chrysomeloidea</taxon>
        <taxon>Chrysomelidae</taxon>
        <taxon>Galerucinae</taxon>
        <taxon>Diabroticina</taxon>
        <taxon>Diabroticites</taxon>
        <taxon>Diabrotica</taxon>
    </lineage>
</organism>
<evidence type="ECO:0000313" key="3">
    <source>
        <dbReference type="Proteomes" id="UP001153709"/>
    </source>
</evidence>
<keyword evidence="3" id="KW-1185">Reference proteome</keyword>